<keyword evidence="1" id="KW-0472">Membrane</keyword>
<keyword evidence="1" id="KW-0812">Transmembrane</keyword>
<feature type="transmembrane region" description="Helical" evidence="1">
    <location>
        <begin position="28"/>
        <end position="52"/>
    </location>
</feature>
<protein>
    <submittedName>
        <fullName evidence="2">Uncharacterized protein</fullName>
    </submittedName>
</protein>
<name>A0A9P4Y362_CRYP1</name>
<feature type="transmembrane region" description="Helical" evidence="1">
    <location>
        <begin position="535"/>
        <end position="560"/>
    </location>
</feature>
<dbReference type="GeneID" id="63832894"/>
<dbReference type="AlphaFoldDB" id="A0A9P4Y362"/>
<accession>A0A9P4Y362</accession>
<dbReference type="RefSeq" id="XP_040776605.1">
    <property type="nucleotide sequence ID" value="XM_040915765.1"/>
</dbReference>
<dbReference type="EMBL" id="MU032347">
    <property type="protein sequence ID" value="KAF3765644.1"/>
    <property type="molecule type" value="Genomic_DNA"/>
</dbReference>
<feature type="non-terminal residue" evidence="2">
    <location>
        <position position="610"/>
    </location>
</feature>
<organism evidence="2 3">
    <name type="scientific">Cryphonectria parasitica (strain ATCC 38755 / EP155)</name>
    <dbReference type="NCBI Taxonomy" id="660469"/>
    <lineage>
        <taxon>Eukaryota</taxon>
        <taxon>Fungi</taxon>
        <taxon>Dikarya</taxon>
        <taxon>Ascomycota</taxon>
        <taxon>Pezizomycotina</taxon>
        <taxon>Sordariomycetes</taxon>
        <taxon>Sordariomycetidae</taxon>
        <taxon>Diaporthales</taxon>
        <taxon>Cryphonectriaceae</taxon>
        <taxon>Cryphonectria-Endothia species complex</taxon>
        <taxon>Cryphonectria</taxon>
    </lineage>
</organism>
<sequence>VHLGLWTDWSRGRVLGQTLTLSRKDGNLLTAFTASFVVFVGARVWSMTSLFLHRYYSTPEDRDALHHQRQVLLRNTSSADDATLSFIQLFWAWRGSAVRCLRRLAPVLVLSIICTVGFTLAGGYSSQIQIGDNNVGSDVLLSGTNCAIASPNVSTLEDAMAYDRLISKWIADSVNYVQQCYSSNSSGLADCNYFVTQTLPAYVNTTANCPFEDSICKNASTNIVLDTGLLNSHEHFGINAPHDERILIRSVLECAPLVTENFTLSDGNFTAYEYGPLLVPSSVGNPINYTYEAYDVEWQYKTMNDHQGVFSGTQNSTPALDPGSGFTPINQLARTDADLTIVFLSGYGVFAGTPIYDPWYQSTVPFTNISSQGKTGIEQVYRLDNAASPLGCASQWQFCNADSSACGPLASYDDAVSSAASEVFGDTDAANRFAWFTNSLNLLTNMLQGMLEAAQVNALLAAQSVDDGYQESLPDNQWQLEVTNWFAISLAFMQQAIVETASGSAAQEAELVSEKPTSAATTAMCRNQKIRTTRYASFSFFGIMFVYVLGVVLIALSFSLEPILASLYRRRGYRQYSFAEWNSHGTLQLQRLAHDDGDDEWAGCMEQIPV</sequence>
<evidence type="ECO:0000313" key="2">
    <source>
        <dbReference type="EMBL" id="KAF3765644.1"/>
    </source>
</evidence>
<evidence type="ECO:0000256" key="1">
    <source>
        <dbReference type="SAM" id="Phobius"/>
    </source>
</evidence>
<keyword evidence="1" id="KW-1133">Transmembrane helix</keyword>
<comment type="caution">
    <text evidence="2">The sequence shown here is derived from an EMBL/GenBank/DDBJ whole genome shotgun (WGS) entry which is preliminary data.</text>
</comment>
<reference evidence="2" key="1">
    <citation type="journal article" date="2020" name="Phytopathology">
        <title>Genome sequence of the chestnut blight fungus Cryphonectria parasitica EP155: A fundamental resource for an archetypical invasive plant pathogen.</title>
        <authorList>
            <person name="Crouch J.A."/>
            <person name="Dawe A."/>
            <person name="Aerts A."/>
            <person name="Barry K."/>
            <person name="Churchill A.C.L."/>
            <person name="Grimwood J."/>
            <person name="Hillman B."/>
            <person name="Milgroom M.G."/>
            <person name="Pangilinan J."/>
            <person name="Smith M."/>
            <person name="Salamov A."/>
            <person name="Schmutz J."/>
            <person name="Yadav J."/>
            <person name="Grigoriev I.V."/>
            <person name="Nuss D."/>
        </authorList>
    </citation>
    <scope>NUCLEOTIDE SEQUENCE</scope>
    <source>
        <strain evidence="2">EP155</strain>
    </source>
</reference>
<gene>
    <name evidence="2" type="ORF">M406DRAFT_227270</name>
</gene>
<evidence type="ECO:0000313" key="3">
    <source>
        <dbReference type="Proteomes" id="UP000803844"/>
    </source>
</evidence>
<dbReference type="Proteomes" id="UP000803844">
    <property type="component" value="Unassembled WGS sequence"/>
</dbReference>
<feature type="transmembrane region" description="Helical" evidence="1">
    <location>
        <begin position="104"/>
        <end position="124"/>
    </location>
</feature>
<keyword evidence="3" id="KW-1185">Reference proteome</keyword>
<feature type="non-terminal residue" evidence="2">
    <location>
        <position position="1"/>
    </location>
</feature>
<proteinExistence type="predicted"/>
<dbReference type="OrthoDB" id="3540210at2759"/>